<feature type="compositionally biased region" description="Basic and acidic residues" evidence="1">
    <location>
        <begin position="106"/>
        <end position="116"/>
    </location>
</feature>
<organism evidence="2 3">
    <name type="scientific">Streptomyces lannensis</name>
    <dbReference type="NCBI Taxonomy" id="766498"/>
    <lineage>
        <taxon>Bacteria</taxon>
        <taxon>Bacillati</taxon>
        <taxon>Actinomycetota</taxon>
        <taxon>Actinomycetes</taxon>
        <taxon>Kitasatosporales</taxon>
        <taxon>Streptomycetaceae</taxon>
        <taxon>Streptomyces</taxon>
    </lineage>
</organism>
<evidence type="ECO:0000313" key="3">
    <source>
        <dbReference type="Proteomes" id="UP001501563"/>
    </source>
</evidence>
<keyword evidence="3" id="KW-1185">Reference proteome</keyword>
<proteinExistence type="predicted"/>
<dbReference type="Pfam" id="PF19564">
    <property type="entry name" value="DUF6086"/>
    <property type="match status" value="1"/>
</dbReference>
<dbReference type="Proteomes" id="UP001501563">
    <property type="component" value="Unassembled WGS sequence"/>
</dbReference>
<dbReference type="RefSeq" id="WP_345554512.1">
    <property type="nucleotide sequence ID" value="NZ_BAAAZA010000066.1"/>
</dbReference>
<evidence type="ECO:0000313" key="2">
    <source>
        <dbReference type="EMBL" id="GAA3906791.1"/>
    </source>
</evidence>
<reference evidence="3" key="1">
    <citation type="journal article" date="2019" name="Int. J. Syst. Evol. Microbiol.">
        <title>The Global Catalogue of Microorganisms (GCM) 10K type strain sequencing project: providing services to taxonomists for standard genome sequencing and annotation.</title>
        <authorList>
            <consortium name="The Broad Institute Genomics Platform"/>
            <consortium name="The Broad Institute Genome Sequencing Center for Infectious Disease"/>
            <person name="Wu L."/>
            <person name="Ma J."/>
        </authorList>
    </citation>
    <scope>NUCLEOTIDE SEQUENCE [LARGE SCALE GENOMIC DNA]</scope>
    <source>
        <strain evidence="3">JCM 16578</strain>
    </source>
</reference>
<protein>
    <submittedName>
        <fullName evidence="2">DUF6086 family protein</fullName>
    </submittedName>
</protein>
<feature type="region of interest" description="Disordered" evidence="1">
    <location>
        <begin position="103"/>
        <end position="126"/>
    </location>
</feature>
<name>A0ABP7LV08_9ACTN</name>
<evidence type="ECO:0000256" key="1">
    <source>
        <dbReference type="SAM" id="MobiDB-lite"/>
    </source>
</evidence>
<gene>
    <name evidence="2" type="ORF">GCM10022207_90270</name>
</gene>
<dbReference type="EMBL" id="BAAAZA010000066">
    <property type="protein sequence ID" value="GAA3906791.1"/>
    <property type="molecule type" value="Genomic_DNA"/>
</dbReference>
<dbReference type="InterPro" id="IPR045732">
    <property type="entry name" value="DUF6086"/>
</dbReference>
<sequence>MSMYFDVGDETLWNPSNGAGRLFMRQVEVFEAELKLPSGIGQGRYWGDPDTFEVDPAVYAVFVRGLVAWYCRTGHSVIRALSEGFTATAVTLARRAGIDVEVPEPAPDHRCGDPQRDIQVSGNPRTASHDKVEALGIRAREMDRWMAR</sequence>
<accession>A0ABP7LV08</accession>
<comment type="caution">
    <text evidence="2">The sequence shown here is derived from an EMBL/GenBank/DDBJ whole genome shotgun (WGS) entry which is preliminary data.</text>
</comment>